<feature type="non-terminal residue" evidence="1">
    <location>
        <position position="316"/>
    </location>
</feature>
<proteinExistence type="predicted"/>
<gene>
    <name evidence="1" type="ORF">MNOR_LOCUS32968</name>
</gene>
<dbReference type="GO" id="GO:0043022">
    <property type="term" value="F:ribosome binding"/>
    <property type="evidence" value="ECO:0007669"/>
    <property type="project" value="TreeGrafter"/>
</dbReference>
<comment type="caution">
    <text evidence="1">The sequence shown here is derived from an EMBL/GenBank/DDBJ whole genome shotgun (WGS) entry which is preliminary data.</text>
</comment>
<evidence type="ECO:0000313" key="2">
    <source>
        <dbReference type="Proteomes" id="UP001497623"/>
    </source>
</evidence>
<dbReference type="AlphaFoldDB" id="A0AAV2S7Z0"/>
<evidence type="ECO:0000313" key="1">
    <source>
        <dbReference type="EMBL" id="CAL4163412.1"/>
    </source>
</evidence>
<dbReference type="PANTHER" id="PTHR13333:SF5">
    <property type="entry name" value="M-AAA PROTEASE-INTERACTING PROTEIN 1, MITOCHONDRIAL"/>
    <property type="match status" value="1"/>
</dbReference>
<accession>A0AAV2S7Z0</accession>
<dbReference type="Proteomes" id="UP001497623">
    <property type="component" value="Unassembled WGS sequence"/>
</dbReference>
<dbReference type="GO" id="GO:0005743">
    <property type="term" value="C:mitochondrial inner membrane"/>
    <property type="evidence" value="ECO:0007669"/>
    <property type="project" value="TreeGrafter"/>
</dbReference>
<sequence>MGDVPIIDPYLERQKYKALKQIMIIEIMNSNPLVKITRNECYGSLPGLLSYRDQVTQNDLFANLQNNKPIHQQLALSQLIPISLTKEARGQIWHGYIEQTKCFKSSRSRDNRKESDDAITPDLMEMPWIIWPTLFNTMRNWVFANLIITPYFDKEFSLKNFKEGSKQALVAISQDLSQGNFEGLESFVTPDALGDLKRNFTALTVKQRMDLAVASEDIFFSFPYQIGVMFKNEGSQAEQILVEIVMCFHIFRGFEDHIKSHSNMNEAAGIKSVYTNMDRISVANYRFIRDFTKGVEGDWTVNLLNHFKPGEKLQKK</sequence>
<dbReference type="PANTHER" id="PTHR13333">
    <property type="entry name" value="M-AAA PROTEASE-INTERACTING PROTEIN 1, MITOCHONDRIAL"/>
    <property type="match status" value="1"/>
</dbReference>
<organism evidence="1 2">
    <name type="scientific">Meganyctiphanes norvegica</name>
    <name type="common">Northern krill</name>
    <name type="synonym">Thysanopoda norvegica</name>
    <dbReference type="NCBI Taxonomy" id="48144"/>
    <lineage>
        <taxon>Eukaryota</taxon>
        <taxon>Metazoa</taxon>
        <taxon>Ecdysozoa</taxon>
        <taxon>Arthropoda</taxon>
        <taxon>Crustacea</taxon>
        <taxon>Multicrustacea</taxon>
        <taxon>Malacostraca</taxon>
        <taxon>Eumalacostraca</taxon>
        <taxon>Eucarida</taxon>
        <taxon>Euphausiacea</taxon>
        <taxon>Euphausiidae</taxon>
        <taxon>Meganyctiphanes</taxon>
    </lineage>
</organism>
<dbReference type="EMBL" id="CAXKWB010046166">
    <property type="protein sequence ID" value="CAL4163412.1"/>
    <property type="molecule type" value="Genomic_DNA"/>
</dbReference>
<protein>
    <submittedName>
        <fullName evidence="1">Uncharacterized protein</fullName>
    </submittedName>
</protein>
<reference evidence="1 2" key="1">
    <citation type="submission" date="2024-05" db="EMBL/GenBank/DDBJ databases">
        <authorList>
            <person name="Wallberg A."/>
        </authorList>
    </citation>
    <scope>NUCLEOTIDE SEQUENCE [LARGE SCALE GENOMIC DNA]</scope>
</reference>
<keyword evidence="2" id="KW-1185">Reference proteome</keyword>
<name>A0AAV2S7Z0_MEGNR</name>
<dbReference type="GO" id="GO:0032979">
    <property type="term" value="P:protein insertion into mitochondrial inner membrane from matrix"/>
    <property type="evidence" value="ECO:0007669"/>
    <property type="project" value="TreeGrafter"/>
</dbReference>